<organism evidence="1 2">
    <name type="scientific">Hufsiella ginkgonis</name>
    <dbReference type="NCBI Taxonomy" id="2695274"/>
    <lineage>
        <taxon>Bacteria</taxon>
        <taxon>Pseudomonadati</taxon>
        <taxon>Bacteroidota</taxon>
        <taxon>Sphingobacteriia</taxon>
        <taxon>Sphingobacteriales</taxon>
        <taxon>Sphingobacteriaceae</taxon>
        <taxon>Hufsiella</taxon>
    </lineage>
</organism>
<accession>A0A7K1Y0W2</accession>
<protein>
    <submittedName>
        <fullName evidence="1">Uncharacterized protein</fullName>
    </submittedName>
</protein>
<proteinExistence type="predicted"/>
<comment type="caution">
    <text evidence="1">The sequence shown here is derived from an EMBL/GenBank/DDBJ whole genome shotgun (WGS) entry which is preliminary data.</text>
</comment>
<gene>
    <name evidence="1" type="ORF">GS398_16400</name>
</gene>
<sequence length="80" mass="8771">MLTTNENNILFDDAEIIETALGASYLRFDANHLSPDCNCSSDVDIEENDMLFDDVTMIENARGKGYLNATTVNANCDCGT</sequence>
<evidence type="ECO:0000313" key="1">
    <source>
        <dbReference type="EMBL" id="MXV16883.1"/>
    </source>
</evidence>
<evidence type="ECO:0000313" key="2">
    <source>
        <dbReference type="Proteomes" id="UP000451233"/>
    </source>
</evidence>
<keyword evidence="2" id="KW-1185">Reference proteome</keyword>
<dbReference type="Proteomes" id="UP000451233">
    <property type="component" value="Unassembled WGS sequence"/>
</dbReference>
<dbReference type="RefSeq" id="WP_160907901.1">
    <property type="nucleotide sequence ID" value="NZ_WVHS01000004.1"/>
</dbReference>
<reference evidence="1 2" key="1">
    <citation type="submission" date="2019-11" db="EMBL/GenBank/DDBJ databases">
        <title>Pedobacter sp. HMF7056 Genome sequencing and assembly.</title>
        <authorList>
            <person name="Kang H."/>
            <person name="Kim H."/>
            <person name="Joh K."/>
        </authorList>
    </citation>
    <scope>NUCLEOTIDE SEQUENCE [LARGE SCALE GENOMIC DNA]</scope>
    <source>
        <strain evidence="1 2">HMF7056</strain>
    </source>
</reference>
<name>A0A7K1Y0W2_9SPHI</name>
<dbReference type="AlphaFoldDB" id="A0A7K1Y0W2"/>
<dbReference type="EMBL" id="WVHS01000004">
    <property type="protein sequence ID" value="MXV16883.1"/>
    <property type="molecule type" value="Genomic_DNA"/>
</dbReference>